<feature type="domain" description="NADH-Ubiquinone oxidoreductase (complex I) chain 5 N-terminal" evidence="10">
    <location>
        <begin position="66"/>
        <end position="107"/>
    </location>
</feature>
<dbReference type="PANTHER" id="PTHR42829:SF1">
    <property type="entry name" value="INORGANIC CARBON TRANSPORTER SUBUNIT DABB-RELATED"/>
    <property type="match status" value="1"/>
</dbReference>
<feature type="transmembrane region" description="Helical" evidence="7">
    <location>
        <begin position="35"/>
        <end position="56"/>
    </location>
</feature>
<dbReference type="AlphaFoldDB" id="R0CWT6"/>
<dbReference type="InterPro" id="IPR046396">
    <property type="entry name" value="Transporter_DabB"/>
</dbReference>
<dbReference type="Pfam" id="PF00361">
    <property type="entry name" value="Proton_antipo_M"/>
    <property type="match status" value="1"/>
</dbReference>
<proteinExistence type="inferred from homology"/>
<dbReference type="PANTHER" id="PTHR42829">
    <property type="entry name" value="NADH-UBIQUINONE OXIDOREDUCTASE CHAIN 5"/>
    <property type="match status" value="1"/>
</dbReference>
<gene>
    <name evidence="7" type="primary">dabB</name>
    <name evidence="11" type="ORF">OR37_03102</name>
</gene>
<dbReference type="InterPro" id="IPR001750">
    <property type="entry name" value="ND/Mrp_TM"/>
</dbReference>
<dbReference type="GO" id="GO:0003954">
    <property type="term" value="F:NADH dehydrogenase activity"/>
    <property type="evidence" value="ECO:0007669"/>
    <property type="project" value="TreeGrafter"/>
</dbReference>
<name>R0CWT6_CAUVI</name>
<evidence type="ECO:0000256" key="3">
    <source>
        <dbReference type="ARBA" id="ARBA00022475"/>
    </source>
</evidence>
<dbReference type="InterPro" id="IPR003945">
    <property type="entry name" value="NU5C-like"/>
</dbReference>
<keyword evidence="11" id="KW-0830">Ubiquinone</keyword>
<organism evidence="11 12">
    <name type="scientific">Caulobacter vibrioides OR37</name>
    <dbReference type="NCBI Taxonomy" id="1292034"/>
    <lineage>
        <taxon>Bacteria</taxon>
        <taxon>Pseudomonadati</taxon>
        <taxon>Pseudomonadota</taxon>
        <taxon>Alphaproteobacteria</taxon>
        <taxon>Caulobacterales</taxon>
        <taxon>Caulobacteraceae</taxon>
        <taxon>Caulobacter</taxon>
    </lineage>
</organism>
<dbReference type="HAMAP" id="MF_00862">
    <property type="entry name" value="DabB"/>
    <property type="match status" value="1"/>
</dbReference>
<dbReference type="Pfam" id="PF00662">
    <property type="entry name" value="Proton_antipo_N"/>
    <property type="match status" value="1"/>
</dbReference>
<dbReference type="eggNOG" id="COG1009">
    <property type="taxonomic scope" value="Bacteria"/>
</dbReference>
<dbReference type="OrthoDB" id="9811798at2"/>
<feature type="domain" description="NADH:quinone oxidoreductase/Mrp antiporter transmembrane" evidence="9">
    <location>
        <begin position="124"/>
        <end position="383"/>
    </location>
</feature>
<evidence type="ECO:0000256" key="2">
    <source>
        <dbReference type="ARBA" id="ARBA00022448"/>
    </source>
</evidence>
<dbReference type="GO" id="GO:0008137">
    <property type="term" value="F:NADH dehydrogenase (ubiquinone) activity"/>
    <property type="evidence" value="ECO:0007669"/>
    <property type="project" value="InterPro"/>
</dbReference>
<feature type="transmembrane region" description="Helical" evidence="7">
    <location>
        <begin position="127"/>
        <end position="146"/>
    </location>
</feature>
<dbReference type="PRINTS" id="PR01434">
    <property type="entry name" value="NADHDHGNASE5"/>
</dbReference>
<dbReference type="PATRIC" id="fig|1292034.3.peg.3082"/>
<evidence type="ECO:0000313" key="11">
    <source>
        <dbReference type="EMBL" id="ENZ80976.1"/>
    </source>
</evidence>
<comment type="caution">
    <text evidence="11">The sequence shown here is derived from an EMBL/GenBank/DDBJ whole genome shotgun (WGS) entry which is preliminary data.</text>
</comment>
<accession>R0CWT6</accession>
<keyword evidence="6 7" id="KW-0472">Membrane</keyword>
<keyword evidence="4 7" id="KW-0812">Transmembrane</keyword>
<feature type="transmembrane region" description="Helical" evidence="7">
    <location>
        <begin position="167"/>
        <end position="183"/>
    </location>
</feature>
<sequence precursor="true">MTSIAWLAAVAPLAYLAAALVPERVLAIRATSPAAAWLSCGVAGLCLAAALSWGAASTPTLGAAGLGLAIRIDALSATLACLVAFIGLVVVVYSRNYLAGDPRQPVFIRQLCLTLGLLQGLVLSGNLGQLVLCWIAASLCVNRLLLFRADRQAAVLAARKRFLFSRFADAALIIAAAGLWRAAGDGDIAVILDAGRSAAGAAWGASAVLLATAAILSAAQIPFHGWILEVMETPTPVSALLHAGVVNAGGFLVLRFGGLILEHPAALGLLAAVGAVSAVLGSLIMLTQTSVKVTLAYSTIAQMGFMLLECGLGAYSVALLHIVAHALYKAHAFLSAGDAASGEAPAPPRPASRLAVLAAPALVLILAAGMTAAGAGPGQRPGAFLLASVLLLGLSRVVLGQRRPSPALAGLVAASAVMFGAHLGAQALFARLMGDLAGQAPPPGGGFVALAIGVVAAMTALVCLQLRLPAASRSPAWARAYVVVAHGFYLNTLANRWVLRLWPAPPSQSKTTGATA</sequence>
<keyword evidence="5 7" id="KW-1133">Transmembrane helix</keyword>
<feature type="transmembrane region" description="Helical" evidence="7">
    <location>
        <begin position="354"/>
        <end position="375"/>
    </location>
</feature>
<evidence type="ECO:0000259" key="9">
    <source>
        <dbReference type="Pfam" id="PF00361"/>
    </source>
</evidence>
<feature type="transmembrane region" description="Helical" evidence="7">
    <location>
        <begin position="445"/>
        <end position="464"/>
    </location>
</feature>
<evidence type="ECO:0000256" key="8">
    <source>
        <dbReference type="RuleBase" id="RU000320"/>
    </source>
</evidence>
<reference evidence="11 12" key="1">
    <citation type="journal article" date="2013" name="Genome Announc.">
        <title>Draft Genome Sequence for Caulobacter sp. Strain OR37, a Bacterium Tolerant to Heavy Metals.</title>
        <authorList>
            <person name="Utturkar S.M."/>
            <person name="Bollmann A."/>
            <person name="Brzoska R.M."/>
            <person name="Klingeman D.M."/>
            <person name="Epstein S.E."/>
            <person name="Palumbo A.V."/>
            <person name="Brown S.D."/>
        </authorList>
    </citation>
    <scope>NUCLEOTIDE SEQUENCE [LARGE SCALE GENOMIC DNA]</scope>
    <source>
        <strain evidence="11 12">OR37</strain>
    </source>
</reference>
<dbReference type="Proteomes" id="UP000013063">
    <property type="component" value="Unassembled WGS sequence"/>
</dbReference>
<dbReference type="STRING" id="1292034.OR37_03102"/>
<feature type="transmembrane region" description="Helical" evidence="7">
    <location>
        <begin position="203"/>
        <end position="227"/>
    </location>
</feature>
<keyword evidence="3 7" id="KW-1003">Cell membrane</keyword>
<feature type="transmembrane region" description="Helical" evidence="7">
    <location>
        <begin position="267"/>
        <end position="286"/>
    </location>
</feature>
<keyword evidence="12" id="KW-1185">Reference proteome</keyword>
<feature type="transmembrane region" description="Helical" evidence="7">
    <location>
        <begin position="68"/>
        <end position="93"/>
    </location>
</feature>
<evidence type="ECO:0000256" key="6">
    <source>
        <dbReference type="ARBA" id="ARBA00023136"/>
    </source>
</evidence>
<dbReference type="InterPro" id="IPR001516">
    <property type="entry name" value="Proton_antipo_N"/>
</dbReference>
<evidence type="ECO:0000313" key="12">
    <source>
        <dbReference type="Proteomes" id="UP000013063"/>
    </source>
</evidence>
<feature type="transmembrane region" description="Helical" evidence="7">
    <location>
        <begin position="381"/>
        <end position="399"/>
    </location>
</feature>
<evidence type="ECO:0000256" key="5">
    <source>
        <dbReference type="ARBA" id="ARBA00022989"/>
    </source>
</evidence>
<comment type="similarity">
    <text evidence="7">Belongs to the inorganic carbon transporter (TC 9.A.2) DabB family.</text>
</comment>
<evidence type="ECO:0000256" key="1">
    <source>
        <dbReference type="ARBA" id="ARBA00004127"/>
    </source>
</evidence>
<evidence type="ECO:0000256" key="7">
    <source>
        <dbReference type="HAMAP-Rule" id="MF_00862"/>
    </source>
</evidence>
<evidence type="ECO:0000259" key="10">
    <source>
        <dbReference type="Pfam" id="PF00662"/>
    </source>
</evidence>
<dbReference type="GO" id="GO:0015990">
    <property type="term" value="P:electron transport coupled proton transport"/>
    <property type="evidence" value="ECO:0007669"/>
    <property type="project" value="TreeGrafter"/>
</dbReference>
<protein>
    <recommendedName>
        <fullName evidence="7">Probable inorganic carbon transporter subunit DabB</fullName>
    </recommendedName>
</protein>
<dbReference type="RefSeq" id="WP_004621805.1">
    <property type="nucleotide sequence ID" value="NZ_APMP01000023.1"/>
</dbReference>
<dbReference type="EMBL" id="APMP01000023">
    <property type="protein sequence ID" value="ENZ80976.1"/>
    <property type="molecule type" value="Genomic_DNA"/>
</dbReference>
<dbReference type="GO" id="GO:0042773">
    <property type="term" value="P:ATP synthesis coupled electron transport"/>
    <property type="evidence" value="ECO:0007669"/>
    <property type="project" value="InterPro"/>
</dbReference>
<dbReference type="GO" id="GO:0012505">
    <property type="term" value="C:endomembrane system"/>
    <property type="evidence" value="ECO:0007669"/>
    <property type="project" value="UniProtKB-SubCell"/>
</dbReference>
<keyword evidence="2 7" id="KW-0813">Transport</keyword>
<feature type="transmembrane region" description="Helical" evidence="7">
    <location>
        <begin position="406"/>
        <end position="425"/>
    </location>
</feature>
<comment type="subunit">
    <text evidence="7">Forms a complex with DabA.</text>
</comment>
<comment type="function">
    <text evidence="7">Part of an energy-coupled inorganic carbon pump.</text>
</comment>
<dbReference type="GO" id="GO:0005886">
    <property type="term" value="C:plasma membrane"/>
    <property type="evidence" value="ECO:0007669"/>
    <property type="project" value="UniProtKB-SubCell"/>
</dbReference>
<comment type="subcellular location">
    <subcellularLocation>
        <location evidence="7">Cell membrane</location>
        <topology evidence="7">Multi-pass membrane protein</topology>
    </subcellularLocation>
    <subcellularLocation>
        <location evidence="1">Endomembrane system</location>
        <topology evidence="1">Multi-pass membrane protein</topology>
    </subcellularLocation>
    <subcellularLocation>
        <location evidence="8">Membrane</location>
        <topology evidence="8">Multi-pass membrane protein</topology>
    </subcellularLocation>
</comment>
<evidence type="ECO:0000256" key="4">
    <source>
        <dbReference type="ARBA" id="ARBA00022692"/>
    </source>
</evidence>